<dbReference type="Proteomes" id="UP000591948">
    <property type="component" value="Unassembled WGS sequence"/>
</dbReference>
<organism evidence="1 2">
    <name type="scientific">Candidatus Hakubella thermalkaliphila</name>
    <dbReference type="NCBI Taxonomy" id="2754717"/>
    <lineage>
        <taxon>Bacteria</taxon>
        <taxon>Bacillati</taxon>
        <taxon>Actinomycetota</taxon>
        <taxon>Actinomycetota incertae sedis</taxon>
        <taxon>Candidatus Hakubellales</taxon>
        <taxon>Candidatus Hakubellaceae</taxon>
        <taxon>Candidatus Hakubella</taxon>
    </lineage>
</organism>
<dbReference type="SUPFAM" id="SSF102405">
    <property type="entry name" value="MCP/YpsA-like"/>
    <property type="match status" value="1"/>
</dbReference>
<protein>
    <submittedName>
        <fullName evidence="1">Pyrimidine/purine-5'-nucleotide nucleosidase</fullName>
    </submittedName>
</protein>
<dbReference type="EMBL" id="BLRY01000156">
    <property type="protein sequence ID" value="GFP28256.1"/>
    <property type="molecule type" value="Genomic_DNA"/>
</dbReference>
<proteinExistence type="predicted"/>
<comment type="caution">
    <text evidence="1">The sequence shown here is derived from an EMBL/GenBank/DDBJ whole genome shotgun (WGS) entry which is preliminary data.</text>
</comment>
<dbReference type="Gene3D" id="3.40.50.450">
    <property type="match status" value="1"/>
</dbReference>
<evidence type="ECO:0000313" key="1">
    <source>
        <dbReference type="EMBL" id="GFP28256.1"/>
    </source>
</evidence>
<sequence length="91" mass="9242">GSSSYLQGSRTTGLGPPGNTLVVLAGDAVIAVGGEFGTLSEIGLALKFGKPVVGIETWLLDKETPVADPIIRAKDAAEAVEKALALIRKGP</sequence>
<evidence type="ECO:0000313" key="2">
    <source>
        <dbReference type="Proteomes" id="UP000591948"/>
    </source>
</evidence>
<gene>
    <name evidence="1" type="ORF">HKBW3S33_01672</name>
</gene>
<dbReference type="AlphaFoldDB" id="A0A6V8PBL2"/>
<reference evidence="1 2" key="1">
    <citation type="journal article" date="2020" name="Front. Microbiol.">
        <title>Single-cell genomics of novel Actinobacteria with the Wood-Ljungdahl pathway discovered in a serpentinizing system.</title>
        <authorList>
            <person name="Merino N."/>
            <person name="Kawai M."/>
            <person name="Boyd E.S."/>
            <person name="Colman D.R."/>
            <person name="McGlynn S.E."/>
            <person name="Nealson K.H."/>
            <person name="Kurokawa K."/>
            <person name="Hongoh Y."/>
        </authorList>
    </citation>
    <scope>NUCLEOTIDE SEQUENCE [LARGE SCALE GENOMIC DNA]</scope>
    <source>
        <strain evidence="1 2">S33</strain>
    </source>
</reference>
<name>A0A6V8PBL2_9ACTN</name>
<dbReference type="Pfam" id="PF18306">
    <property type="entry name" value="LDcluster4"/>
    <property type="match status" value="1"/>
</dbReference>
<keyword evidence="2" id="KW-1185">Reference proteome</keyword>
<accession>A0A6V8PBL2</accession>
<feature type="non-terminal residue" evidence="1">
    <location>
        <position position="1"/>
    </location>
</feature>
<dbReference type="InterPro" id="IPR041164">
    <property type="entry name" value="LDcluster4"/>
</dbReference>